<dbReference type="Gene3D" id="3.30.565.10">
    <property type="entry name" value="Histidine kinase-like ATPase, C-terminal domain"/>
    <property type="match status" value="1"/>
</dbReference>
<keyword evidence="8 12" id="KW-0418">Kinase</keyword>
<evidence type="ECO:0000256" key="9">
    <source>
        <dbReference type="ARBA" id="ARBA00022840"/>
    </source>
</evidence>
<feature type="transmembrane region" description="Helical" evidence="10">
    <location>
        <begin position="32"/>
        <end position="52"/>
    </location>
</feature>
<keyword evidence="7" id="KW-0547">Nucleotide-binding</keyword>
<dbReference type="PANTHER" id="PTHR44936:SF10">
    <property type="entry name" value="SENSOR PROTEIN RSTB"/>
    <property type="match status" value="1"/>
</dbReference>
<evidence type="ECO:0000313" key="12">
    <source>
        <dbReference type="EMBL" id="MXP28637.1"/>
    </source>
</evidence>
<dbReference type="SMART" id="SM00387">
    <property type="entry name" value="HATPase_c"/>
    <property type="match status" value="1"/>
</dbReference>
<reference evidence="12 13" key="1">
    <citation type="submission" date="2019-12" db="EMBL/GenBank/DDBJ databases">
        <title>Genomic-based taxomic classification of the family Erythrobacteraceae.</title>
        <authorList>
            <person name="Xu L."/>
        </authorList>
    </citation>
    <scope>NUCLEOTIDE SEQUENCE [LARGE SCALE GENOMIC DNA]</scope>
    <source>
        <strain evidence="12 13">KEMB 9005-328</strain>
    </source>
</reference>
<keyword evidence="4" id="KW-1003">Cell membrane</keyword>
<dbReference type="PANTHER" id="PTHR44936">
    <property type="entry name" value="SENSOR PROTEIN CREC"/>
    <property type="match status" value="1"/>
</dbReference>
<gene>
    <name evidence="12" type="ORF">GRI58_07370</name>
</gene>
<dbReference type="Proteomes" id="UP000439780">
    <property type="component" value="Unassembled WGS sequence"/>
</dbReference>
<dbReference type="OrthoDB" id="9785252at2"/>
<name>A0A845AGP5_9SPHN</name>
<evidence type="ECO:0000256" key="5">
    <source>
        <dbReference type="ARBA" id="ARBA00022553"/>
    </source>
</evidence>
<proteinExistence type="predicted"/>
<dbReference type="EMBL" id="WTYA01000005">
    <property type="protein sequence ID" value="MXP28637.1"/>
    <property type="molecule type" value="Genomic_DNA"/>
</dbReference>
<dbReference type="PROSITE" id="PS50109">
    <property type="entry name" value="HIS_KIN"/>
    <property type="match status" value="1"/>
</dbReference>
<dbReference type="InterPro" id="IPR005467">
    <property type="entry name" value="His_kinase_dom"/>
</dbReference>
<evidence type="ECO:0000256" key="7">
    <source>
        <dbReference type="ARBA" id="ARBA00022741"/>
    </source>
</evidence>
<dbReference type="GO" id="GO:0005886">
    <property type="term" value="C:plasma membrane"/>
    <property type="evidence" value="ECO:0007669"/>
    <property type="project" value="UniProtKB-SubCell"/>
</dbReference>
<dbReference type="InterPro" id="IPR004358">
    <property type="entry name" value="Sig_transdc_His_kin-like_C"/>
</dbReference>
<comment type="subcellular location">
    <subcellularLocation>
        <location evidence="2">Cell membrane</location>
        <topology evidence="2">Multi-pass membrane protein</topology>
    </subcellularLocation>
</comment>
<dbReference type="GO" id="GO:0005524">
    <property type="term" value="F:ATP binding"/>
    <property type="evidence" value="ECO:0007669"/>
    <property type="project" value="UniProtKB-KW"/>
</dbReference>
<comment type="caution">
    <text evidence="12">The sequence shown here is derived from an EMBL/GenBank/DDBJ whole genome shotgun (WGS) entry which is preliminary data.</text>
</comment>
<dbReference type="GO" id="GO:0000155">
    <property type="term" value="F:phosphorelay sensor kinase activity"/>
    <property type="evidence" value="ECO:0007669"/>
    <property type="project" value="InterPro"/>
</dbReference>
<evidence type="ECO:0000256" key="2">
    <source>
        <dbReference type="ARBA" id="ARBA00004651"/>
    </source>
</evidence>
<organism evidence="12 13">
    <name type="scientific">Qipengyuania algicida</name>
    <dbReference type="NCBI Taxonomy" id="1836209"/>
    <lineage>
        <taxon>Bacteria</taxon>
        <taxon>Pseudomonadati</taxon>
        <taxon>Pseudomonadota</taxon>
        <taxon>Alphaproteobacteria</taxon>
        <taxon>Sphingomonadales</taxon>
        <taxon>Erythrobacteraceae</taxon>
        <taxon>Qipengyuania</taxon>
    </lineage>
</organism>
<evidence type="ECO:0000256" key="10">
    <source>
        <dbReference type="SAM" id="Phobius"/>
    </source>
</evidence>
<keyword evidence="6" id="KW-0808">Transferase</keyword>
<dbReference type="AlphaFoldDB" id="A0A845AGP5"/>
<dbReference type="InterPro" id="IPR003594">
    <property type="entry name" value="HATPase_dom"/>
</dbReference>
<keyword evidence="9" id="KW-0067">ATP-binding</keyword>
<dbReference type="PRINTS" id="PR00344">
    <property type="entry name" value="BCTRLSENSOR"/>
</dbReference>
<comment type="catalytic activity">
    <reaction evidence="1">
        <text>ATP + protein L-histidine = ADP + protein N-phospho-L-histidine.</text>
        <dbReference type="EC" id="2.7.13.3"/>
    </reaction>
</comment>
<keyword evidence="5" id="KW-0597">Phosphoprotein</keyword>
<keyword evidence="10" id="KW-0812">Transmembrane</keyword>
<evidence type="ECO:0000256" key="3">
    <source>
        <dbReference type="ARBA" id="ARBA00012438"/>
    </source>
</evidence>
<evidence type="ECO:0000313" key="13">
    <source>
        <dbReference type="Proteomes" id="UP000439780"/>
    </source>
</evidence>
<dbReference type="InterPro" id="IPR036890">
    <property type="entry name" value="HATPase_C_sf"/>
</dbReference>
<keyword evidence="10" id="KW-0472">Membrane</keyword>
<accession>A0A845AGP5</accession>
<keyword evidence="10" id="KW-1133">Transmembrane helix</keyword>
<dbReference type="SUPFAM" id="SSF55874">
    <property type="entry name" value="ATPase domain of HSP90 chaperone/DNA topoisomerase II/histidine kinase"/>
    <property type="match status" value="1"/>
</dbReference>
<dbReference type="CDD" id="cd00082">
    <property type="entry name" value="HisKA"/>
    <property type="match status" value="1"/>
</dbReference>
<protein>
    <recommendedName>
        <fullName evidence="3">histidine kinase</fullName>
        <ecNumber evidence="3">2.7.13.3</ecNumber>
    </recommendedName>
</protein>
<evidence type="ECO:0000259" key="11">
    <source>
        <dbReference type="PROSITE" id="PS50109"/>
    </source>
</evidence>
<dbReference type="InterPro" id="IPR036097">
    <property type="entry name" value="HisK_dim/P_sf"/>
</dbReference>
<evidence type="ECO:0000256" key="1">
    <source>
        <dbReference type="ARBA" id="ARBA00000085"/>
    </source>
</evidence>
<feature type="transmembrane region" description="Helical" evidence="10">
    <location>
        <begin position="88"/>
        <end position="104"/>
    </location>
</feature>
<feature type="domain" description="Histidine kinase" evidence="11">
    <location>
        <begin position="199"/>
        <end position="406"/>
    </location>
</feature>
<feature type="transmembrane region" description="Helical" evidence="10">
    <location>
        <begin position="7"/>
        <end position="26"/>
    </location>
</feature>
<feature type="transmembrane region" description="Helical" evidence="10">
    <location>
        <begin position="143"/>
        <end position="163"/>
    </location>
</feature>
<dbReference type="Gene3D" id="1.10.287.130">
    <property type="match status" value="1"/>
</dbReference>
<dbReference type="Pfam" id="PF02518">
    <property type="entry name" value="HATPase_c"/>
    <property type="match status" value="1"/>
</dbReference>
<feature type="transmembrane region" description="Helical" evidence="10">
    <location>
        <begin position="109"/>
        <end position="131"/>
    </location>
</feature>
<sequence>MRQLIALRWLAVGGQFGTIMVVYFGMGVELPLAPMLATIAGLVVLNLVSIASLRRGAKVGNREIFLALILDNAALTALLYLSGGATNPFIWLFLLQVVLGAVLLDRWSVWVVTALSAACFVVLLLTHYPLVLPPKFAVGLFDLYIFGALTSFLLIAVLLVFFVTRINDNVRASDASLAQLRQQAAEEDHIVRMGLLATGAAHELGTPLASLSVIANDWSHRPELAAFPDLAEEIEDVRIAVERCKAIVTGILTSAGEVRGEKPEVTRLTAFLDEIAQEWRQRSGEQSLHCDINIGEDIAIVSDIALQQVIWNVLDNAFEASGKPVELTARRIDGELLLSVTDNGPGFDEGILRNIGKPYRSTKQRQGAGLGLFLVINVMRKMGGSLVAANRPAGGAEVVLALPIEAIAWNGRAQA</sequence>
<dbReference type="InterPro" id="IPR003661">
    <property type="entry name" value="HisK_dim/P_dom"/>
</dbReference>
<feature type="transmembrane region" description="Helical" evidence="10">
    <location>
        <begin position="64"/>
        <end position="82"/>
    </location>
</feature>
<evidence type="ECO:0000256" key="6">
    <source>
        <dbReference type="ARBA" id="ARBA00022679"/>
    </source>
</evidence>
<dbReference type="InterPro" id="IPR050980">
    <property type="entry name" value="2C_sensor_his_kinase"/>
</dbReference>
<dbReference type="SUPFAM" id="SSF47384">
    <property type="entry name" value="Homodimeric domain of signal transducing histidine kinase"/>
    <property type="match status" value="1"/>
</dbReference>
<dbReference type="EC" id="2.7.13.3" evidence="3"/>
<evidence type="ECO:0000256" key="4">
    <source>
        <dbReference type="ARBA" id="ARBA00022475"/>
    </source>
</evidence>
<keyword evidence="13" id="KW-1185">Reference proteome</keyword>
<evidence type="ECO:0000256" key="8">
    <source>
        <dbReference type="ARBA" id="ARBA00022777"/>
    </source>
</evidence>